<evidence type="ECO:0000256" key="1">
    <source>
        <dbReference type="PROSITE-ProRule" id="PRU00042"/>
    </source>
</evidence>
<keyword evidence="1" id="KW-0479">Metal-binding</keyword>
<keyword evidence="1" id="KW-0862">Zinc</keyword>
<dbReference type="EMBL" id="OU963862">
    <property type="protein sequence ID" value="CAH0381231.1"/>
    <property type="molecule type" value="Genomic_DNA"/>
</dbReference>
<sequence>MRYNSPVVLDERTLDKLQGLADNGMSLMRTYLPLTSHDDLRQFEVNLSDYSFRAQIVKELSLSGRKNFKKTITDICRQLMTDDLAHDFSWKGQRNNKMAMEDLLLKDLIFVETARSFAGILKAERQPFADWGNVVDGVPRQRQSLADCSPDDPIFPCPRCERCYKHLRSMKKHLKLECGVEPQFPCPLCDYKAKQKISLQKHLTKHH</sequence>
<accession>A0A9N9ZZL0</accession>
<name>A0A9N9ZZL0_BEMTA</name>
<dbReference type="SUPFAM" id="SSF57667">
    <property type="entry name" value="beta-beta-alpha zinc fingers"/>
    <property type="match status" value="1"/>
</dbReference>
<evidence type="ECO:0000313" key="3">
    <source>
        <dbReference type="EMBL" id="CAH0381231.1"/>
    </source>
</evidence>
<proteinExistence type="predicted"/>
<feature type="domain" description="C2H2-type" evidence="2">
    <location>
        <begin position="155"/>
        <end position="182"/>
    </location>
</feature>
<dbReference type="Pfam" id="PF16064">
    <property type="entry name" value="DUF4806"/>
    <property type="match status" value="1"/>
</dbReference>
<evidence type="ECO:0000259" key="2">
    <source>
        <dbReference type="PROSITE" id="PS50157"/>
    </source>
</evidence>
<keyword evidence="4" id="KW-1185">Reference proteome</keyword>
<dbReference type="Gene3D" id="3.30.160.60">
    <property type="entry name" value="Classic Zinc Finger"/>
    <property type="match status" value="1"/>
</dbReference>
<dbReference type="Proteomes" id="UP001152759">
    <property type="component" value="Chromosome 1"/>
</dbReference>
<gene>
    <name evidence="3" type="ORF">BEMITA_LOCUS901</name>
</gene>
<evidence type="ECO:0000313" key="4">
    <source>
        <dbReference type="Proteomes" id="UP001152759"/>
    </source>
</evidence>
<dbReference type="PANTHER" id="PTHR34153:SF2">
    <property type="entry name" value="SI:CH211-262H13.3-RELATED"/>
    <property type="match status" value="1"/>
</dbReference>
<organism evidence="3 4">
    <name type="scientific">Bemisia tabaci</name>
    <name type="common">Sweetpotato whitefly</name>
    <name type="synonym">Aleurodes tabaci</name>
    <dbReference type="NCBI Taxonomy" id="7038"/>
    <lineage>
        <taxon>Eukaryota</taxon>
        <taxon>Metazoa</taxon>
        <taxon>Ecdysozoa</taxon>
        <taxon>Arthropoda</taxon>
        <taxon>Hexapoda</taxon>
        <taxon>Insecta</taxon>
        <taxon>Pterygota</taxon>
        <taxon>Neoptera</taxon>
        <taxon>Paraneoptera</taxon>
        <taxon>Hemiptera</taxon>
        <taxon>Sternorrhyncha</taxon>
        <taxon>Aleyrodoidea</taxon>
        <taxon>Aleyrodidae</taxon>
        <taxon>Aleyrodinae</taxon>
        <taxon>Bemisia</taxon>
    </lineage>
</organism>
<dbReference type="PROSITE" id="PS50157">
    <property type="entry name" value="ZINC_FINGER_C2H2_2"/>
    <property type="match status" value="1"/>
</dbReference>
<reference evidence="3" key="1">
    <citation type="submission" date="2021-12" db="EMBL/GenBank/DDBJ databases">
        <authorList>
            <person name="King R."/>
        </authorList>
    </citation>
    <scope>NUCLEOTIDE SEQUENCE</scope>
</reference>
<dbReference type="SMART" id="SM00355">
    <property type="entry name" value="ZnF_C2H2"/>
    <property type="match status" value="2"/>
</dbReference>
<dbReference type="InterPro" id="IPR032071">
    <property type="entry name" value="DUF4806"/>
</dbReference>
<dbReference type="GO" id="GO:0008270">
    <property type="term" value="F:zinc ion binding"/>
    <property type="evidence" value="ECO:0007669"/>
    <property type="project" value="UniProtKB-KW"/>
</dbReference>
<dbReference type="InterPro" id="IPR013087">
    <property type="entry name" value="Znf_C2H2_type"/>
</dbReference>
<dbReference type="InterPro" id="IPR036236">
    <property type="entry name" value="Znf_C2H2_sf"/>
</dbReference>
<dbReference type="PANTHER" id="PTHR34153">
    <property type="entry name" value="SI:CH211-262H13.3-RELATED-RELATED"/>
    <property type="match status" value="1"/>
</dbReference>
<protein>
    <recommendedName>
        <fullName evidence="2">C2H2-type domain-containing protein</fullName>
    </recommendedName>
</protein>
<dbReference type="AlphaFoldDB" id="A0A9N9ZZL0"/>
<keyword evidence="1" id="KW-0863">Zinc-finger</keyword>